<evidence type="ECO:0000313" key="2">
    <source>
        <dbReference type="Proteomes" id="UP001516400"/>
    </source>
</evidence>
<organism evidence="1 2">
    <name type="scientific">Cryptolaemus montrouzieri</name>
    <dbReference type="NCBI Taxonomy" id="559131"/>
    <lineage>
        <taxon>Eukaryota</taxon>
        <taxon>Metazoa</taxon>
        <taxon>Ecdysozoa</taxon>
        <taxon>Arthropoda</taxon>
        <taxon>Hexapoda</taxon>
        <taxon>Insecta</taxon>
        <taxon>Pterygota</taxon>
        <taxon>Neoptera</taxon>
        <taxon>Endopterygota</taxon>
        <taxon>Coleoptera</taxon>
        <taxon>Polyphaga</taxon>
        <taxon>Cucujiformia</taxon>
        <taxon>Coccinelloidea</taxon>
        <taxon>Coccinellidae</taxon>
        <taxon>Scymninae</taxon>
        <taxon>Scymnini</taxon>
        <taxon>Cryptolaemus</taxon>
    </lineage>
</organism>
<evidence type="ECO:0000313" key="1">
    <source>
        <dbReference type="EMBL" id="KAL3284349.1"/>
    </source>
</evidence>
<keyword evidence="2" id="KW-1185">Reference proteome</keyword>
<proteinExistence type="predicted"/>
<name>A0ABD2P0W0_9CUCU</name>
<reference evidence="1 2" key="1">
    <citation type="journal article" date="2021" name="BMC Biol.">
        <title>Horizontally acquired antibacterial genes associated with adaptive radiation of ladybird beetles.</title>
        <authorList>
            <person name="Li H.S."/>
            <person name="Tang X.F."/>
            <person name="Huang Y.H."/>
            <person name="Xu Z.Y."/>
            <person name="Chen M.L."/>
            <person name="Du X.Y."/>
            <person name="Qiu B.Y."/>
            <person name="Chen P.T."/>
            <person name="Zhang W."/>
            <person name="Slipinski A."/>
            <person name="Escalona H.E."/>
            <person name="Waterhouse R.M."/>
            <person name="Zwick A."/>
            <person name="Pang H."/>
        </authorList>
    </citation>
    <scope>NUCLEOTIDE SEQUENCE [LARGE SCALE GENOMIC DNA]</scope>
    <source>
        <strain evidence="1">SYSU2018</strain>
    </source>
</reference>
<gene>
    <name evidence="1" type="ORF">HHI36_018513</name>
</gene>
<protein>
    <submittedName>
        <fullName evidence="1">Uncharacterized protein</fullName>
    </submittedName>
</protein>
<accession>A0ABD2P0W0</accession>
<sequence length="153" mass="17124">MGEKMYNKLYTRLTEDLTKKFGTQDILGTPNKSPKYSCEILSGIINLQAGFALANKTKPVNSIGSEMGKIVPILILQRFGDQAGNRWGKMDQPDSESKLQVGLGNDGKDILDYIKERIPHVEAKCAVLKVRSGEYRNYKITIPENHSPKVLQK</sequence>
<comment type="caution">
    <text evidence="1">The sequence shown here is derived from an EMBL/GenBank/DDBJ whole genome shotgun (WGS) entry which is preliminary data.</text>
</comment>
<dbReference type="Proteomes" id="UP001516400">
    <property type="component" value="Unassembled WGS sequence"/>
</dbReference>
<dbReference type="AlphaFoldDB" id="A0ABD2P0W0"/>
<dbReference type="EMBL" id="JABFTP020000165">
    <property type="protein sequence ID" value="KAL3284349.1"/>
    <property type="molecule type" value="Genomic_DNA"/>
</dbReference>